<keyword evidence="4 12" id="KW-0479">Metal-binding</keyword>
<dbReference type="InterPro" id="IPR006638">
    <property type="entry name" value="Elp3/MiaA/NifB-like_rSAM"/>
</dbReference>
<keyword evidence="9 12" id="KW-0501">Molybdenum cofactor biosynthesis</keyword>
<dbReference type="GO" id="GO:0061798">
    <property type="term" value="F:GTP 3',8'-cyclase activity"/>
    <property type="evidence" value="ECO:0007669"/>
    <property type="project" value="UniProtKB-UniRule"/>
</dbReference>
<keyword evidence="15" id="KW-1185">Reference proteome</keyword>
<dbReference type="RefSeq" id="WP_148457566.1">
    <property type="nucleotide sequence ID" value="NZ_VSDO01000006.1"/>
</dbReference>
<dbReference type="InterPro" id="IPR000385">
    <property type="entry name" value="MoaA_NifB_PqqE_Fe-S-bd_CS"/>
</dbReference>
<dbReference type="InterPro" id="IPR050105">
    <property type="entry name" value="MoCo_biosynth_MoaA/MoaC"/>
</dbReference>
<dbReference type="InterPro" id="IPR013785">
    <property type="entry name" value="Aldolase_TIM"/>
</dbReference>
<evidence type="ECO:0000256" key="6">
    <source>
        <dbReference type="ARBA" id="ARBA00023004"/>
    </source>
</evidence>
<dbReference type="CDD" id="cd21117">
    <property type="entry name" value="Twitch_MoaA"/>
    <property type="match status" value="1"/>
</dbReference>
<feature type="binding site" evidence="12">
    <location>
        <position position="32"/>
    </location>
    <ligand>
        <name>[4Fe-4S] cluster</name>
        <dbReference type="ChEBI" id="CHEBI:49883"/>
        <label>1</label>
        <note>4Fe-4S-S-AdoMet</note>
    </ligand>
</feature>
<feature type="binding site" evidence="12">
    <location>
        <position position="265"/>
    </location>
    <ligand>
        <name>[4Fe-4S] cluster</name>
        <dbReference type="ChEBI" id="CHEBI:49883"/>
        <label>2</label>
        <note>4Fe-4S-substrate</note>
    </ligand>
</feature>
<feature type="binding site" evidence="12">
    <location>
        <position position="72"/>
    </location>
    <ligand>
        <name>GTP</name>
        <dbReference type="ChEBI" id="CHEBI:37565"/>
    </ligand>
</feature>
<dbReference type="SFLD" id="SFLDG01386">
    <property type="entry name" value="main_SPASM_domain-containing"/>
    <property type="match status" value="1"/>
</dbReference>
<feature type="binding site" evidence="12">
    <location>
        <position position="76"/>
    </location>
    <ligand>
        <name>S-adenosyl-L-methionine</name>
        <dbReference type="ChEBI" id="CHEBI:59789"/>
    </ligand>
</feature>
<evidence type="ECO:0000256" key="11">
    <source>
        <dbReference type="ARBA" id="ARBA00048697"/>
    </source>
</evidence>
<keyword evidence="2 12" id="KW-0004">4Fe-4S</keyword>
<dbReference type="Pfam" id="PF06463">
    <property type="entry name" value="Mob_synth_C"/>
    <property type="match status" value="1"/>
</dbReference>
<proteinExistence type="inferred from homology"/>
<dbReference type="GO" id="GO:0061799">
    <property type="term" value="F:cyclic pyranopterin monophosphate synthase activity"/>
    <property type="evidence" value="ECO:0007669"/>
    <property type="project" value="TreeGrafter"/>
</dbReference>
<evidence type="ECO:0000256" key="3">
    <source>
        <dbReference type="ARBA" id="ARBA00022691"/>
    </source>
</evidence>
<keyword evidence="6 12" id="KW-0408">Iron</keyword>
<dbReference type="PANTHER" id="PTHR22960">
    <property type="entry name" value="MOLYBDOPTERIN COFACTOR SYNTHESIS PROTEIN A"/>
    <property type="match status" value="1"/>
</dbReference>
<keyword evidence="5 12" id="KW-0547">Nucleotide-binding</keyword>
<keyword evidence="3 12" id="KW-0949">S-adenosyl-L-methionine</keyword>
<reference evidence="14 15" key="1">
    <citation type="submission" date="2019-08" db="EMBL/GenBank/DDBJ databases">
        <title>Genome sequencing of Paenibacillus faecis DSM 23593(T).</title>
        <authorList>
            <person name="Kook J.-K."/>
            <person name="Park S.-N."/>
            <person name="Lim Y.K."/>
        </authorList>
    </citation>
    <scope>NUCLEOTIDE SEQUENCE [LARGE SCALE GENOMIC DNA]</scope>
    <source>
        <strain evidence="14 15">DSM 23593</strain>
    </source>
</reference>
<feature type="binding site" evidence="12">
    <location>
        <position position="103"/>
    </location>
    <ligand>
        <name>GTP</name>
        <dbReference type="ChEBI" id="CHEBI:37565"/>
    </ligand>
</feature>
<dbReference type="GO" id="GO:0051539">
    <property type="term" value="F:4 iron, 4 sulfur cluster binding"/>
    <property type="evidence" value="ECO:0007669"/>
    <property type="project" value="UniProtKB-UniRule"/>
</dbReference>
<organism evidence="14 15">
    <name type="scientific">Paenibacillus faecis</name>
    <dbReference type="NCBI Taxonomy" id="862114"/>
    <lineage>
        <taxon>Bacteria</taxon>
        <taxon>Bacillati</taxon>
        <taxon>Bacillota</taxon>
        <taxon>Bacilli</taxon>
        <taxon>Bacillales</taxon>
        <taxon>Paenibacillaceae</taxon>
        <taxon>Paenibacillus</taxon>
    </lineage>
</organism>
<dbReference type="AlphaFoldDB" id="A0A5D0CKT0"/>
<dbReference type="Gene3D" id="3.20.20.70">
    <property type="entry name" value="Aldolase class I"/>
    <property type="match status" value="1"/>
</dbReference>
<name>A0A5D0CKT0_9BACL</name>
<dbReference type="CDD" id="cd01335">
    <property type="entry name" value="Radical_SAM"/>
    <property type="match status" value="1"/>
</dbReference>
<comment type="catalytic activity">
    <reaction evidence="11 12">
        <text>GTP + AH2 + S-adenosyl-L-methionine = (8S)-3',8-cyclo-7,8-dihydroguanosine 5'-triphosphate + 5'-deoxyadenosine + L-methionine + A + H(+)</text>
        <dbReference type="Rhea" id="RHEA:49576"/>
        <dbReference type="ChEBI" id="CHEBI:13193"/>
        <dbReference type="ChEBI" id="CHEBI:15378"/>
        <dbReference type="ChEBI" id="CHEBI:17319"/>
        <dbReference type="ChEBI" id="CHEBI:17499"/>
        <dbReference type="ChEBI" id="CHEBI:37565"/>
        <dbReference type="ChEBI" id="CHEBI:57844"/>
        <dbReference type="ChEBI" id="CHEBI:59789"/>
        <dbReference type="ChEBI" id="CHEBI:131766"/>
        <dbReference type="EC" id="4.1.99.22"/>
    </reaction>
</comment>
<dbReference type="SFLD" id="SFLDG01383">
    <property type="entry name" value="cyclic_pyranopterin_phosphate"/>
    <property type="match status" value="1"/>
</dbReference>
<dbReference type="InterPro" id="IPR040064">
    <property type="entry name" value="MoaA-like"/>
</dbReference>
<dbReference type="SFLD" id="SFLDG01067">
    <property type="entry name" value="SPASM/twitch_domain_containing"/>
    <property type="match status" value="1"/>
</dbReference>
<comment type="function">
    <text evidence="12">Catalyzes the cyclization of GTP to (8S)-3',8-cyclo-7,8-dihydroguanosine 5'-triphosphate.</text>
</comment>
<feature type="binding site" evidence="12">
    <location>
        <position position="198"/>
    </location>
    <ligand>
        <name>S-adenosyl-L-methionine</name>
        <dbReference type="ChEBI" id="CHEBI:59789"/>
    </ligand>
</feature>
<dbReference type="InterPro" id="IPR058240">
    <property type="entry name" value="rSAM_sf"/>
</dbReference>
<dbReference type="GO" id="GO:1904047">
    <property type="term" value="F:S-adenosyl-L-methionine binding"/>
    <property type="evidence" value="ECO:0007669"/>
    <property type="project" value="UniProtKB-UniRule"/>
</dbReference>
<keyword evidence="8 12" id="KW-0342">GTP-binding</keyword>
<dbReference type="InterPro" id="IPR007197">
    <property type="entry name" value="rSAM"/>
</dbReference>
<evidence type="ECO:0000256" key="4">
    <source>
        <dbReference type="ARBA" id="ARBA00022723"/>
    </source>
</evidence>
<dbReference type="UniPathway" id="UPA00344"/>
<feature type="binding site" evidence="12">
    <location>
        <begin position="267"/>
        <end position="269"/>
    </location>
    <ligand>
        <name>GTP</name>
        <dbReference type="ChEBI" id="CHEBI:37565"/>
    </ligand>
</feature>
<dbReference type="PROSITE" id="PS01305">
    <property type="entry name" value="MOAA_NIFB_PQQE"/>
    <property type="match status" value="1"/>
</dbReference>
<dbReference type="EMBL" id="VSDO01000006">
    <property type="protein sequence ID" value="TYA09995.1"/>
    <property type="molecule type" value="Genomic_DNA"/>
</dbReference>
<feature type="binding site" evidence="12">
    <location>
        <position position="25"/>
    </location>
    <ligand>
        <name>[4Fe-4S] cluster</name>
        <dbReference type="ChEBI" id="CHEBI:49883"/>
        <label>1</label>
        <note>4Fe-4S-S-AdoMet</note>
    </ligand>
</feature>
<keyword evidence="7 12" id="KW-0411">Iron-sulfur</keyword>
<comment type="similarity">
    <text evidence="12">Belongs to the radical SAM superfamily. MoaA family.</text>
</comment>
<dbReference type="NCBIfam" id="TIGR02666">
    <property type="entry name" value="moaA"/>
    <property type="match status" value="1"/>
</dbReference>
<feature type="domain" description="Radical SAM core" evidence="13">
    <location>
        <begin position="9"/>
        <end position="228"/>
    </location>
</feature>
<feature type="binding site" evidence="12">
    <location>
        <position position="31"/>
    </location>
    <ligand>
        <name>S-adenosyl-L-methionine</name>
        <dbReference type="ChEBI" id="CHEBI:59789"/>
    </ligand>
</feature>
<accession>A0A5D0CKT0</accession>
<dbReference type="Proteomes" id="UP000325218">
    <property type="component" value="Unassembled WGS sequence"/>
</dbReference>
<evidence type="ECO:0000256" key="8">
    <source>
        <dbReference type="ARBA" id="ARBA00023134"/>
    </source>
</evidence>
<evidence type="ECO:0000256" key="12">
    <source>
        <dbReference type="HAMAP-Rule" id="MF_01225"/>
    </source>
</evidence>
<dbReference type="EC" id="4.1.99.22" evidence="1 12"/>
<dbReference type="PROSITE" id="PS51918">
    <property type="entry name" value="RADICAL_SAM"/>
    <property type="match status" value="1"/>
</dbReference>
<sequence length="338" mass="38583">MMENPLQDQLHRPLRDLRISVTDRCNFRCTYCMPIEKYGEDYPFLPKSELLSFEEIERLVRIFVTFGVKKIRLTGGEPLLRRGLGGLIRQLRGVDGVEDIAMTTNGLLLHQYGEELFEAGLRRLNISLDALDPGIFGTMNGRGIRPERILENIDFAGKLGYEIKVNMVVQKGMNDREIIPMAEYFKDRNLTLRLIEYMDVGNDNGWSFEKVTPKAEMLRMLGEAYDLKPVEPSYFGEVAKYYRYSGSTAKLGFITSVSESFCSSCTRARLSSEGKLFTCLFASEGFDLRKLLREGADDADLAAAIRAVWEKRTDRYSDERTEFTARNRKKIGMSYIGG</sequence>
<dbReference type="SFLD" id="SFLDS00029">
    <property type="entry name" value="Radical_SAM"/>
    <property type="match status" value="1"/>
</dbReference>
<dbReference type="GO" id="GO:0046872">
    <property type="term" value="F:metal ion binding"/>
    <property type="evidence" value="ECO:0007669"/>
    <property type="project" value="UniProtKB-KW"/>
</dbReference>
<feature type="binding site" evidence="12">
    <location>
        <position position="18"/>
    </location>
    <ligand>
        <name>GTP</name>
        <dbReference type="ChEBI" id="CHEBI:37565"/>
    </ligand>
</feature>
<comment type="pathway">
    <text evidence="12">Cofactor biosynthesis; molybdopterin biosynthesis.</text>
</comment>
<evidence type="ECO:0000256" key="5">
    <source>
        <dbReference type="ARBA" id="ARBA00022741"/>
    </source>
</evidence>
<dbReference type="GO" id="GO:0006777">
    <property type="term" value="P:Mo-molybdopterin cofactor biosynthetic process"/>
    <property type="evidence" value="ECO:0007669"/>
    <property type="project" value="UniProtKB-UniRule"/>
</dbReference>
<dbReference type="HAMAP" id="MF_01225_B">
    <property type="entry name" value="MoaA_B"/>
    <property type="match status" value="1"/>
</dbReference>
<dbReference type="InterPro" id="IPR010505">
    <property type="entry name" value="MoaA_twitch"/>
</dbReference>
<comment type="subunit">
    <text evidence="12">Monomer and homodimer.</text>
</comment>
<keyword evidence="10 12" id="KW-0456">Lyase</keyword>
<evidence type="ECO:0000256" key="10">
    <source>
        <dbReference type="ARBA" id="ARBA00023239"/>
    </source>
</evidence>
<feature type="binding site" evidence="12">
    <location>
        <position position="29"/>
    </location>
    <ligand>
        <name>[4Fe-4S] cluster</name>
        <dbReference type="ChEBI" id="CHEBI:49883"/>
        <label>1</label>
        <note>4Fe-4S-S-AdoMet</note>
    </ligand>
</feature>
<evidence type="ECO:0000313" key="14">
    <source>
        <dbReference type="EMBL" id="TYA09995.1"/>
    </source>
</evidence>
<feature type="binding site" evidence="12">
    <location>
        <position position="164"/>
    </location>
    <ligand>
        <name>GTP</name>
        <dbReference type="ChEBI" id="CHEBI:37565"/>
    </ligand>
</feature>
<evidence type="ECO:0000259" key="13">
    <source>
        <dbReference type="PROSITE" id="PS51918"/>
    </source>
</evidence>
<dbReference type="InterPro" id="IPR013483">
    <property type="entry name" value="MoaA"/>
</dbReference>
<feature type="binding site" evidence="12">
    <location>
        <position position="279"/>
    </location>
    <ligand>
        <name>[4Fe-4S] cluster</name>
        <dbReference type="ChEBI" id="CHEBI:49883"/>
        <label>2</label>
        <note>4Fe-4S-substrate</note>
    </ligand>
</feature>
<comment type="cofactor">
    <cofactor evidence="12">
        <name>[4Fe-4S] cluster</name>
        <dbReference type="ChEBI" id="CHEBI:49883"/>
    </cofactor>
    <text evidence="12">Binds 2 [4Fe-4S] clusters. Binds 1 [4Fe-4S] cluster coordinated with 3 cysteines and an exchangeable S-adenosyl-L-methionine and 1 [4Fe-4S] cluster coordinated with 3 cysteines and the GTP-derived substrate.</text>
</comment>
<evidence type="ECO:0000313" key="15">
    <source>
        <dbReference type="Proteomes" id="UP000325218"/>
    </source>
</evidence>
<evidence type="ECO:0000256" key="1">
    <source>
        <dbReference type="ARBA" id="ARBA00012167"/>
    </source>
</evidence>
<dbReference type="SUPFAM" id="SSF102114">
    <property type="entry name" value="Radical SAM enzymes"/>
    <property type="match status" value="1"/>
</dbReference>
<dbReference type="Pfam" id="PF04055">
    <property type="entry name" value="Radical_SAM"/>
    <property type="match status" value="1"/>
</dbReference>
<comment type="caution">
    <text evidence="14">The sequence shown here is derived from an EMBL/GenBank/DDBJ whole genome shotgun (WGS) entry which is preliminary data.</text>
</comment>
<evidence type="ECO:0000256" key="2">
    <source>
        <dbReference type="ARBA" id="ARBA00022485"/>
    </source>
</evidence>
<dbReference type="OrthoDB" id="9763993at2"/>
<gene>
    <name evidence="12 14" type="primary">moaA</name>
    <name evidence="14" type="ORF">FRY98_25650</name>
</gene>
<evidence type="ECO:0000256" key="9">
    <source>
        <dbReference type="ARBA" id="ARBA00023150"/>
    </source>
</evidence>
<dbReference type="PANTHER" id="PTHR22960:SF0">
    <property type="entry name" value="MOLYBDENUM COFACTOR BIOSYNTHESIS PROTEIN 1"/>
    <property type="match status" value="1"/>
</dbReference>
<feature type="binding site" evidence="12">
    <location>
        <position position="262"/>
    </location>
    <ligand>
        <name>[4Fe-4S] cluster</name>
        <dbReference type="ChEBI" id="CHEBI:49883"/>
        <label>2</label>
        <note>4Fe-4S-substrate</note>
    </ligand>
</feature>
<feature type="binding site" evidence="12">
    <location>
        <position position="127"/>
    </location>
    <ligand>
        <name>S-adenosyl-L-methionine</name>
        <dbReference type="ChEBI" id="CHEBI:59789"/>
    </ligand>
</feature>
<evidence type="ECO:0000256" key="7">
    <source>
        <dbReference type="ARBA" id="ARBA00023014"/>
    </source>
</evidence>
<dbReference type="SMART" id="SM00729">
    <property type="entry name" value="Elp3"/>
    <property type="match status" value="1"/>
</dbReference>
<protein>
    <recommendedName>
        <fullName evidence="1 12">GTP 3',8-cyclase</fullName>
        <ecNumber evidence="1 12">4.1.99.22</ecNumber>
    </recommendedName>
    <alternativeName>
        <fullName evidence="12">Molybdenum cofactor biosynthesis protein A</fullName>
    </alternativeName>
</protein>
<dbReference type="GO" id="GO:0005525">
    <property type="term" value="F:GTP binding"/>
    <property type="evidence" value="ECO:0007669"/>
    <property type="project" value="UniProtKB-UniRule"/>
</dbReference>